<gene>
    <name evidence="9" type="primary">ypdE</name>
    <name evidence="9" type="ORF">HF861_00115</name>
</gene>
<protein>
    <submittedName>
        <fullName evidence="9">Aminopeptidase</fullName>
        <ecNumber evidence="9">3.4.11.-</ecNumber>
    </submittedName>
</protein>
<organism evidence="9 10">
    <name type="scientific">Faecalicoccus pleomorphus</name>
    <dbReference type="NCBI Taxonomy" id="1323"/>
    <lineage>
        <taxon>Bacteria</taxon>
        <taxon>Bacillati</taxon>
        <taxon>Bacillota</taxon>
        <taxon>Erysipelotrichia</taxon>
        <taxon>Erysipelotrichales</taxon>
        <taxon>Erysipelotrichaceae</taxon>
        <taxon>Faecalicoccus</taxon>
    </lineage>
</organism>
<dbReference type="EC" id="3.4.11.-" evidence="9"/>
<dbReference type="SUPFAM" id="SSF53187">
    <property type="entry name" value="Zn-dependent exopeptidases"/>
    <property type="match status" value="1"/>
</dbReference>
<evidence type="ECO:0000256" key="8">
    <source>
        <dbReference type="PIRSR" id="PIRSR001123-2"/>
    </source>
</evidence>
<sequence>MSLEFLERLSNADAIAANEQEVRNVMIDELESYADSIEYDGLGSIIFKKVGNVEGPKIMICAHMDEVGFIVRNITDHGQIILMPVGGVKPLAQMMQKVRITTDTGKKIDGIIQAKYLNDAADEAYVDIGAQTREDVLSLGIEIGNMVTFSSEFEKINLDNLIIGKAFDDRLGCYVMGELLKRLNDMKHPNTVYFVATSSEEVGIRGAKTASYKIDPHVVFPIDVACFNDEFITDYRNKRQIGHGMIQTNFDRTLSPNKKLISFIRESALNAKKNLQLDMFNKGGTDGGEAHKCREGKPTAVSCIPVRYGHCAYSIANYRDIQDTIDIFINIIKNFDQEKYKEVINFGRMK</sequence>
<dbReference type="RefSeq" id="WP_168964420.1">
    <property type="nucleotide sequence ID" value="NZ_JABAFR010000001.1"/>
</dbReference>
<evidence type="ECO:0000313" key="10">
    <source>
        <dbReference type="Proteomes" id="UP000540014"/>
    </source>
</evidence>
<dbReference type="PIRSF" id="PIRSF001123">
    <property type="entry name" value="PepA_GA"/>
    <property type="match status" value="1"/>
</dbReference>
<feature type="binding site" evidence="8">
    <location>
        <position position="168"/>
    </location>
    <ligand>
        <name>Zn(2+)</name>
        <dbReference type="ChEBI" id="CHEBI:29105"/>
        <label>1</label>
    </ligand>
</feature>
<dbReference type="Proteomes" id="UP000540014">
    <property type="component" value="Unassembled WGS sequence"/>
</dbReference>
<comment type="cofactor">
    <cofactor evidence="8">
        <name>a divalent metal cation</name>
        <dbReference type="ChEBI" id="CHEBI:60240"/>
    </cofactor>
    <text evidence="8">Binds 2 divalent metal cations per subunit.</text>
</comment>
<keyword evidence="4 8" id="KW-0479">Metal-binding</keyword>
<feature type="binding site" evidence="8">
    <location>
        <position position="223"/>
    </location>
    <ligand>
        <name>Zn(2+)</name>
        <dbReference type="ChEBI" id="CHEBI:29105"/>
        <label>1</label>
    </ligand>
</feature>
<accession>A0A7X9NFH4</accession>
<feature type="binding site" evidence="8">
    <location>
        <position position="310"/>
    </location>
    <ligand>
        <name>Zn(2+)</name>
        <dbReference type="ChEBI" id="CHEBI:29105"/>
        <label>2</label>
    </ligand>
</feature>
<evidence type="ECO:0000256" key="3">
    <source>
        <dbReference type="ARBA" id="ARBA00022670"/>
    </source>
</evidence>
<dbReference type="Pfam" id="PF05343">
    <property type="entry name" value="Peptidase_M42"/>
    <property type="match status" value="1"/>
</dbReference>
<evidence type="ECO:0000256" key="4">
    <source>
        <dbReference type="ARBA" id="ARBA00022723"/>
    </source>
</evidence>
<keyword evidence="5 9" id="KW-0378">Hydrolase</keyword>
<name>A0A7X9NFH4_9FIRM</name>
<feature type="binding site" evidence="8">
    <location>
        <position position="168"/>
    </location>
    <ligand>
        <name>Zn(2+)</name>
        <dbReference type="ChEBI" id="CHEBI:29105"/>
        <label>2</label>
    </ligand>
</feature>
<dbReference type="Gene3D" id="2.40.30.40">
    <property type="entry name" value="Peptidase M42, domain 2"/>
    <property type="match status" value="1"/>
</dbReference>
<dbReference type="NCBIfam" id="NF007421">
    <property type="entry name" value="PRK09961.1"/>
    <property type="match status" value="1"/>
</dbReference>
<dbReference type="InterPro" id="IPR051464">
    <property type="entry name" value="Peptidase_M42_aminopept"/>
</dbReference>
<proteinExistence type="inferred from homology"/>
<evidence type="ECO:0000256" key="2">
    <source>
        <dbReference type="ARBA" id="ARBA00022438"/>
    </source>
</evidence>
<dbReference type="PANTHER" id="PTHR32481">
    <property type="entry name" value="AMINOPEPTIDASE"/>
    <property type="match status" value="1"/>
</dbReference>
<feature type="binding site" evidence="8">
    <location>
        <position position="63"/>
    </location>
    <ligand>
        <name>Zn(2+)</name>
        <dbReference type="ChEBI" id="CHEBI:29105"/>
        <label>1</label>
    </ligand>
</feature>
<dbReference type="SUPFAM" id="SSF101821">
    <property type="entry name" value="Aminopeptidase/glucanase lid domain"/>
    <property type="match status" value="1"/>
</dbReference>
<evidence type="ECO:0000256" key="6">
    <source>
        <dbReference type="PIRNR" id="PIRNR001123"/>
    </source>
</evidence>
<feature type="active site" description="Proton acceptor" evidence="7">
    <location>
        <position position="200"/>
    </location>
</feature>
<dbReference type="GO" id="GO:0004177">
    <property type="term" value="F:aminopeptidase activity"/>
    <property type="evidence" value="ECO:0007669"/>
    <property type="project" value="UniProtKB-UniRule"/>
</dbReference>
<dbReference type="InterPro" id="IPR023367">
    <property type="entry name" value="Peptidase_M42_dom2"/>
</dbReference>
<evidence type="ECO:0000256" key="5">
    <source>
        <dbReference type="ARBA" id="ARBA00022801"/>
    </source>
</evidence>
<dbReference type="GO" id="GO:0046872">
    <property type="term" value="F:metal ion binding"/>
    <property type="evidence" value="ECO:0007669"/>
    <property type="project" value="UniProtKB-UniRule"/>
</dbReference>
<dbReference type="EMBL" id="JABAFR010000001">
    <property type="protein sequence ID" value="NME43293.1"/>
    <property type="molecule type" value="Genomic_DNA"/>
</dbReference>
<dbReference type="PANTHER" id="PTHR32481:SF0">
    <property type="entry name" value="AMINOPEPTIDASE YPDE-RELATED"/>
    <property type="match status" value="1"/>
</dbReference>
<keyword evidence="3" id="KW-0645">Protease</keyword>
<reference evidence="9 10" key="1">
    <citation type="submission" date="2020-04" db="EMBL/GenBank/DDBJ databases">
        <authorList>
            <person name="Hitch T.C.A."/>
            <person name="Wylensek D."/>
            <person name="Clavel T."/>
        </authorList>
    </citation>
    <scope>NUCLEOTIDE SEQUENCE [LARGE SCALE GENOMIC DNA]</scope>
    <source>
        <strain evidence="9 10">BSM-383-APC-22F</strain>
    </source>
</reference>
<evidence type="ECO:0000256" key="7">
    <source>
        <dbReference type="PIRSR" id="PIRSR001123-1"/>
    </source>
</evidence>
<evidence type="ECO:0000313" key="9">
    <source>
        <dbReference type="EMBL" id="NME43293.1"/>
    </source>
</evidence>
<dbReference type="AlphaFoldDB" id="A0A7X9NFH4"/>
<feature type="binding site" evidence="8">
    <location>
        <position position="201"/>
    </location>
    <ligand>
        <name>Zn(2+)</name>
        <dbReference type="ChEBI" id="CHEBI:29105"/>
        <label>2</label>
    </ligand>
</feature>
<comment type="caution">
    <text evidence="9">The sequence shown here is derived from an EMBL/GenBank/DDBJ whole genome shotgun (WGS) entry which is preliminary data.</text>
</comment>
<dbReference type="GO" id="GO:0006508">
    <property type="term" value="P:proteolysis"/>
    <property type="evidence" value="ECO:0007669"/>
    <property type="project" value="UniProtKB-KW"/>
</dbReference>
<dbReference type="InterPro" id="IPR008007">
    <property type="entry name" value="Peptidase_M42"/>
</dbReference>
<comment type="similarity">
    <text evidence="1 6">Belongs to the peptidase M42 family.</text>
</comment>
<dbReference type="Gene3D" id="3.40.630.10">
    <property type="entry name" value="Zn peptidases"/>
    <property type="match status" value="1"/>
</dbReference>
<keyword evidence="2 9" id="KW-0031">Aminopeptidase</keyword>
<evidence type="ECO:0000256" key="1">
    <source>
        <dbReference type="ARBA" id="ARBA00006272"/>
    </source>
</evidence>